<sequence length="188" mass="21224">MEPCQVLEQILVVGSKIGVGTDISRWEQDRDYGRDVQTPPSGTAGAIVVCARPHEEVPGVFTEEMLLRMEPFQVLEQILVVGSKIGTMGGMVKHLPAEPLQQLTYAQRRMRASVVMEQSPSDYHLFSSLKDSWRRHRGNRAKNFFMCVVSISIHVSRKEKKSSRDPPKSYSLWLFALSLDPEKNKGNP</sequence>
<comment type="caution">
    <text evidence="1">The sequence shown here is derived from an EMBL/GenBank/DDBJ whole genome shotgun (WGS) entry which is preliminary data.</text>
</comment>
<organism evidence="1 2">
    <name type="scientific">Araneus ventricosus</name>
    <name type="common">Orbweaver spider</name>
    <name type="synonym">Epeira ventricosa</name>
    <dbReference type="NCBI Taxonomy" id="182803"/>
    <lineage>
        <taxon>Eukaryota</taxon>
        <taxon>Metazoa</taxon>
        <taxon>Ecdysozoa</taxon>
        <taxon>Arthropoda</taxon>
        <taxon>Chelicerata</taxon>
        <taxon>Arachnida</taxon>
        <taxon>Araneae</taxon>
        <taxon>Araneomorphae</taxon>
        <taxon>Entelegynae</taxon>
        <taxon>Araneoidea</taxon>
        <taxon>Araneidae</taxon>
        <taxon>Araneus</taxon>
    </lineage>
</organism>
<name>A0A4Y1ZRP3_ARAVE</name>
<protein>
    <submittedName>
        <fullName evidence="1">Uncharacterized protein</fullName>
    </submittedName>
</protein>
<keyword evidence="2" id="KW-1185">Reference proteome</keyword>
<feature type="non-terminal residue" evidence="1">
    <location>
        <position position="188"/>
    </location>
</feature>
<reference evidence="1 2" key="1">
    <citation type="journal article" date="2019" name="Sci. Rep.">
        <title>Orb-weaving spider Araneus ventricosus genome elucidates the spidroin gene catalogue.</title>
        <authorList>
            <person name="Kono N."/>
            <person name="Nakamura H."/>
            <person name="Ohtoshi R."/>
            <person name="Moran D.A.P."/>
            <person name="Shinohara A."/>
            <person name="Yoshida Y."/>
            <person name="Fujiwara M."/>
            <person name="Mori M."/>
            <person name="Tomita M."/>
            <person name="Arakawa K."/>
        </authorList>
    </citation>
    <scope>NUCLEOTIDE SEQUENCE [LARGE SCALE GENOMIC DNA]</scope>
</reference>
<gene>
    <name evidence="1" type="ORF">AVEN_72959_1</name>
</gene>
<dbReference type="Proteomes" id="UP000499080">
    <property type="component" value="Unassembled WGS sequence"/>
</dbReference>
<evidence type="ECO:0000313" key="2">
    <source>
        <dbReference type="Proteomes" id="UP000499080"/>
    </source>
</evidence>
<evidence type="ECO:0000313" key="1">
    <source>
        <dbReference type="EMBL" id="GBL64570.1"/>
    </source>
</evidence>
<dbReference type="AlphaFoldDB" id="A0A4Y1ZRP3"/>
<accession>A0A4Y1ZRP3</accession>
<dbReference type="EMBL" id="BGPR01228114">
    <property type="protein sequence ID" value="GBL64570.1"/>
    <property type="molecule type" value="Genomic_DNA"/>
</dbReference>
<proteinExistence type="predicted"/>